<feature type="compositionally biased region" description="Basic and acidic residues" evidence="1">
    <location>
        <begin position="127"/>
        <end position="148"/>
    </location>
</feature>
<name>A0ABD2LE49_9BILA</name>
<comment type="caution">
    <text evidence="2">The sequence shown here is derived from an EMBL/GenBank/DDBJ whole genome shotgun (WGS) entry which is preliminary data.</text>
</comment>
<feature type="compositionally biased region" description="Basic and acidic residues" evidence="1">
    <location>
        <begin position="21"/>
        <end position="40"/>
    </location>
</feature>
<feature type="compositionally biased region" description="Polar residues" evidence="1">
    <location>
        <begin position="387"/>
        <end position="396"/>
    </location>
</feature>
<feature type="compositionally biased region" description="Polar residues" evidence="1">
    <location>
        <begin position="220"/>
        <end position="229"/>
    </location>
</feature>
<feature type="compositionally biased region" description="Basic and acidic residues" evidence="1">
    <location>
        <begin position="49"/>
        <end position="60"/>
    </location>
</feature>
<feature type="compositionally biased region" description="Basic residues" evidence="1">
    <location>
        <begin position="401"/>
        <end position="410"/>
    </location>
</feature>
<feature type="region of interest" description="Disordered" evidence="1">
    <location>
        <begin position="1"/>
        <end position="449"/>
    </location>
</feature>
<gene>
    <name evidence="2" type="ORF">niasHT_013608</name>
</gene>
<feature type="compositionally biased region" description="Basic and acidic residues" evidence="1">
    <location>
        <begin position="69"/>
        <end position="82"/>
    </location>
</feature>
<sequence>MSTSEVKPEDKSMDEISTNESRAEDTSIKDKGIESVKETETNGAITTDNEPKIHTEKTETGDAAVGQKSTEEQFDKTDEKAEQQNVLDAVNKTQQEPKAPPDEVKELPQGDNSEQVPTEAVVVDVVDTPKEADSENGKKESEIAEKDQPPSQNSLGNDQKNEKSSPAQGGLPKWMVQNANAPPSPSPEVDGHKEQQQSSTSPQKVRGRGRGRRPAAEKTTALNDKSVQSPTDDTTSQRPRRSTRTRIDYANPDAVTVLAEVDDEEPSGTAKRQKGVRGPKPAQEKGLKRKTVGTSEDEVREEDEDDDLDYGTTKKKKKRVGTASPGKRGRPVGSKSKTVAKAKSVGRPKRGRNNEKESEDEDAEVVYDDRVSEKERTTDDEFEETKPSPNKAKTSVQAKAPAKKRGRPPGRRQSQQSPIDSANTAKSETDEAKVKEEAGGNQQTINVEA</sequence>
<feature type="compositionally biased region" description="Basic and acidic residues" evidence="1">
    <location>
        <begin position="1"/>
        <end position="14"/>
    </location>
</feature>
<feature type="compositionally biased region" description="Basic and acidic residues" evidence="1">
    <location>
        <begin position="427"/>
        <end position="438"/>
    </location>
</feature>
<organism evidence="2 3">
    <name type="scientific">Heterodera trifolii</name>
    <dbReference type="NCBI Taxonomy" id="157864"/>
    <lineage>
        <taxon>Eukaryota</taxon>
        <taxon>Metazoa</taxon>
        <taxon>Ecdysozoa</taxon>
        <taxon>Nematoda</taxon>
        <taxon>Chromadorea</taxon>
        <taxon>Rhabditida</taxon>
        <taxon>Tylenchina</taxon>
        <taxon>Tylenchomorpha</taxon>
        <taxon>Tylenchoidea</taxon>
        <taxon>Heteroderidae</taxon>
        <taxon>Heteroderinae</taxon>
        <taxon>Heterodera</taxon>
    </lineage>
</organism>
<feature type="compositionally biased region" description="Acidic residues" evidence="1">
    <location>
        <begin position="357"/>
        <end position="366"/>
    </location>
</feature>
<feature type="compositionally biased region" description="Polar residues" evidence="1">
    <location>
        <begin position="440"/>
        <end position="449"/>
    </location>
</feature>
<evidence type="ECO:0000313" key="2">
    <source>
        <dbReference type="EMBL" id="KAL3113498.1"/>
    </source>
</evidence>
<reference evidence="2 3" key="1">
    <citation type="submission" date="2024-10" db="EMBL/GenBank/DDBJ databases">
        <authorList>
            <person name="Kim D."/>
        </authorList>
    </citation>
    <scope>NUCLEOTIDE SEQUENCE [LARGE SCALE GENOMIC DNA]</scope>
    <source>
        <strain evidence="2">BH-2024</strain>
    </source>
</reference>
<feature type="compositionally biased region" description="Basic and acidic residues" evidence="1">
    <location>
        <begin position="99"/>
        <end position="108"/>
    </location>
</feature>
<protein>
    <submittedName>
        <fullName evidence="2">Uncharacterized protein</fullName>
    </submittedName>
</protein>
<feature type="compositionally biased region" description="Basic residues" evidence="1">
    <location>
        <begin position="338"/>
        <end position="351"/>
    </location>
</feature>
<dbReference type="Proteomes" id="UP001620626">
    <property type="component" value="Unassembled WGS sequence"/>
</dbReference>
<feature type="compositionally biased region" description="Low complexity" evidence="1">
    <location>
        <begin position="116"/>
        <end position="126"/>
    </location>
</feature>
<keyword evidence="3" id="KW-1185">Reference proteome</keyword>
<accession>A0ABD2LE49</accession>
<dbReference type="EMBL" id="JBICBT010000446">
    <property type="protein sequence ID" value="KAL3113498.1"/>
    <property type="molecule type" value="Genomic_DNA"/>
</dbReference>
<feature type="compositionally biased region" description="Acidic residues" evidence="1">
    <location>
        <begin position="295"/>
        <end position="309"/>
    </location>
</feature>
<proteinExistence type="predicted"/>
<feature type="compositionally biased region" description="Polar residues" evidence="1">
    <location>
        <begin position="149"/>
        <end position="158"/>
    </location>
</feature>
<feature type="compositionally biased region" description="Basic and acidic residues" evidence="1">
    <location>
        <begin position="367"/>
        <end position="379"/>
    </location>
</feature>
<evidence type="ECO:0000313" key="3">
    <source>
        <dbReference type="Proteomes" id="UP001620626"/>
    </source>
</evidence>
<dbReference type="AlphaFoldDB" id="A0ABD2LE49"/>
<feature type="compositionally biased region" description="Polar residues" evidence="1">
    <location>
        <begin position="83"/>
        <end position="96"/>
    </location>
</feature>
<evidence type="ECO:0000256" key="1">
    <source>
        <dbReference type="SAM" id="MobiDB-lite"/>
    </source>
</evidence>